<dbReference type="Proteomes" id="UP000828390">
    <property type="component" value="Unassembled WGS sequence"/>
</dbReference>
<dbReference type="AlphaFoldDB" id="A0A9D4C3L5"/>
<reference evidence="1" key="1">
    <citation type="journal article" date="2019" name="bioRxiv">
        <title>The Genome of the Zebra Mussel, Dreissena polymorpha: A Resource for Invasive Species Research.</title>
        <authorList>
            <person name="McCartney M.A."/>
            <person name="Auch B."/>
            <person name="Kono T."/>
            <person name="Mallez S."/>
            <person name="Zhang Y."/>
            <person name="Obille A."/>
            <person name="Becker A."/>
            <person name="Abrahante J.E."/>
            <person name="Garbe J."/>
            <person name="Badalamenti J.P."/>
            <person name="Herman A."/>
            <person name="Mangelson H."/>
            <person name="Liachko I."/>
            <person name="Sullivan S."/>
            <person name="Sone E.D."/>
            <person name="Koren S."/>
            <person name="Silverstein K.A.T."/>
            <person name="Beckman K.B."/>
            <person name="Gohl D.M."/>
        </authorList>
    </citation>
    <scope>NUCLEOTIDE SEQUENCE</scope>
    <source>
        <strain evidence="1">Duluth1</strain>
        <tissue evidence="1">Whole animal</tissue>
    </source>
</reference>
<keyword evidence="2" id="KW-1185">Reference proteome</keyword>
<organism evidence="1 2">
    <name type="scientific">Dreissena polymorpha</name>
    <name type="common">Zebra mussel</name>
    <name type="synonym">Mytilus polymorpha</name>
    <dbReference type="NCBI Taxonomy" id="45954"/>
    <lineage>
        <taxon>Eukaryota</taxon>
        <taxon>Metazoa</taxon>
        <taxon>Spiralia</taxon>
        <taxon>Lophotrochozoa</taxon>
        <taxon>Mollusca</taxon>
        <taxon>Bivalvia</taxon>
        <taxon>Autobranchia</taxon>
        <taxon>Heteroconchia</taxon>
        <taxon>Euheterodonta</taxon>
        <taxon>Imparidentia</taxon>
        <taxon>Neoheterodontei</taxon>
        <taxon>Myida</taxon>
        <taxon>Dreissenoidea</taxon>
        <taxon>Dreissenidae</taxon>
        <taxon>Dreissena</taxon>
    </lineage>
</organism>
<evidence type="ECO:0000313" key="2">
    <source>
        <dbReference type="Proteomes" id="UP000828390"/>
    </source>
</evidence>
<comment type="caution">
    <text evidence="1">The sequence shown here is derived from an EMBL/GenBank/DDBJ whole genome shotgun (WGS) entry which is preliminary data.</text>
</comment>
<proteinExistence type="predicted"/>
<name>A0A9D4C3L5_DREPO</name>
<dbReference type="EMBL" id="JAIWYP010000013">
    <property type="protein sequence ID" value="KAH3716772.1"/>
    <property type="molecule type" value="Genomic_DNA"/>
</dbReference>
<evidence type="ECO:0000313" key="1">
    <source>
        <dbReference type="EMBL" id="KAH3716772.1"/>
    </source>
</evidence>
<gene>
    <name evidence="1" type="ORF">DPMN_059501</name>
</gene>
<sequence>MISAIRDPSPARLHLAGSAVGQTQGHAHERRASQRNGYIQARQHQKVQLLQSDIKTLQSLTGCPLSYMVTYQGTQLILALEASTLAVLCHTSYRSWKKSTQLGKALAGLSPLSDVFVTDKLCQANVL</sequence>
<reference evidence="1" key="2">
    <citation type="submission" date="2020-11" db="EMBL/GenBank/DDBJ databases">
        <authorList>
            <person name="McCartney M.A."/>
            <person name="Auch B."/>
            <person name="Kono T."/>
            <person name="Mallez S."/>
            <person name="Becker A."/>
            <person name="Gohl D.M."/>
            <person name="Silverstein K.A.T."/>
            <person name="Koren S."/>
            <person name="Bechman K.B."/>
            <person name="Herman A."/>
            <person name="Abrahante J.E."/>
            <person name="Garbe J."/>
        </authorList>
    </citation>
    <scope>NUCLEOTIDE SEQUENCE</scope>
    <source>
        <strain evidence="1">Duluth1</strain>
        <tissue evidence="1">Whole animal</tissue>
    </source>
</reference>
<protein>
    <submittedName>
        <fullName evidence="1">Uncharacterized protein</fullName>
    </submittedName>
</protein>
<accession>A0A9D4C3L5</accession>